<dbReference type="Proteomes" id="UP001589896">
    <property type="component" value="Unassembled WGS sequence"/>
</dbReference>
<proteinExistence type="predicted"/>
<dbReference type="InterPro" id="IPR041492">
    <property type="entry name" value="HAD_2"/>
</dbReference>
<dbReference type="InterPro" id="IPR050155">
    <property type="entry name" value="HAD-like_hydrolase_sf"/>
</dbReference>
<dbReference type="InterPro" id="IPR023198">
    <property type="entry name" value="PGP-like_dom2"/>
</dbReference>
<evidence type="ECO:0000313" key="1">
    <source>
        <dbReference type="EMBL" id="MFC0680270.1"/>
    </source>
</evidence>
<evidence type="ECO:0000313" key="2">
    <source>
        <dbReference type="Proteomes" id="UP001589896"/>
    </source>
</evidence>
<protein>
    <submittedName>
        <fullName evidence="1">HAD hydrolase-like protein</fullName>
    </submittedName>
</protein>
<reference evidence="1 2" key="1">
    <citation type="submission" date="2024-09" db="EMBL/GenBank/DDBJ databases">
        <authorList>
            <person name="Sun Q."/>
            <person name="Mori K."/>
        </authorList>
    </citation>
    <scope>NUCLEOTIDE SEQUENCE [LARGE SCALE GENOMIC DNA]</scope>
    <source>
        <strain evidence="1 2">KCTC 23076</strain>
    </source>
</reference>
<dbReference type="SFLD" id="SFLDS00003">
    <property type="entry name" value="Haloacid_Dehalogenase"/>
    <property type="match status" value="1"/>
</dbReference>
<dbReference type="SFLD" id="SFLDG01129">
    <property type="entry name" value="C1.5:_HAD__Beta-PGM__Phosphata"/>
    <property type="match status" value="1"/>
</dbReference>
<keyword evidence="2" id="KW-1185">Reference proteome</keyword>
<dbReference type="Gene3D" id="3.40.50.1000">
    <property type="entry name" value="HAD superfamily/HAD-like"/>
    <property type="match status" value="1"/>
</dbReference>
<dbReference type="InterPro" id="IPR023214">
    <property type="entry name" value="HAD_sf"/>
</dbReference>
<dbReference type="SUPFAM" id="SSF56784">
    <property type="entry name" value="HAD-like"/>
    <property type="match status" value="1"/>
</dbReference>
<dbReference type="EMBL" id="JBHLTG010000005">
    <property type="protein sequence ID" value="MFC0680270.1"/>
    <property type="molecule type" value="Genomic_DNA"/>
</dbReference>
<dbReference type="Gene3D" id="1.10.150.240">
    <property type="entry name" value="Putative phosphatase, domain 2"/>
    <property type="match status" value="1"/>
</dbReference>
<accession>A0ABV6RTF2</accession>
<organism evidence="1 2">
    <name type="scientific">Lysobacter korlensis</name>
    <dbReference type="NCBI Taxonomy" id="553636"/>
    <lineage>
        <taxon>Bacteria</taxon>
        <taxon>Pseudomonadati</taxon>
        <taxon>Pseudomonadota</taxon>
        <taxon>Gammaproteobacteria</taxon>
        <taxon>Lysobacterales</taxon>
        <taxon>Lysobacteraceae</taxon>
        <taxon>Lysobacter</taxon>
    </lineage>
</organism>
<dbReference type="Pfam" id="PF13419">
    <property type="entry name" value="HAD_2"/>
    <property type="match status" value="1"/>
</dbReference>
<gene>
    <name evidence="1" type="ORF">ACFFGH_20745</name>
</gene>
<dbReference type="InterPro" id="IPR036412">
    <property type="entry name" value="HAD-like_sf"/>
</dbReference>
<sequence>MTDYTAVLFDLDGTITDSAPGITATLAYTFERMGIPVPSPAGLLEYVGPPILDSFRDLAGMNEEQSARALEIYREKYLDDGAYDSTVYPGMPALLRDLAGDSRKVSLATSKPELPATLILEHFGLATYFDVITGASADEVRSAKTDVVAEALVRLRGLGADLSRPVMIGDRHHDVEGAADHGVPTIFVDWGYGSPAEAAGAVAVVSTPEQLREALHLRNGTPHLS</sequence>
<comment type="caution">
    <text evidence="1">The sequence shown here is derived from an EMBL/GenBank/DDBJ whole genome shotgun (WGS) entry which is preliminary data.</text>
</comment>
<name>A0ABV6RTF2_9GAMM</name>
<dbReference type="PANTHER" id="PTHR43434">
    <property type="entry name" value="PHOSPHOGLYCOLATE PHOSPHATASE"/>
    <property type="match status" value="1"/>
</dbReference>
<dbReference type="PANTHER" id="PTHR43434:SF20">
    <property type="entry name" value="5'-NUCLEOTIDASE"/>
    <property type="match status" value="1"/>
</dbReference>
<dbReference type="RefSeq" id="WP_386671859.1">
    <property type="nucleotide sequence ID" value="NZ_JBHLTG010000005.1"/>
</dbReference>